<organism evidence="1 2">
    <name type="scientific">Lecanicillium saksenae</name>
    <dbReference type="NCBI Taxonomy" id="468837"/>
    <lineage>
        <taxon>Eukaryota</taxon>
        <taxon>Fungi</taxon>
        <taxon>Dikarya</taxon>
        <taxon>Ascomycota</taxon>
        <taxon>Pezizomycotina</taxon>
        <taxon>Sordariomycetes</taxon>
        <taxon>Hypocreomycetidae</taxon>
        <taxon>Hypocreales</taxon>
        <taxon>Cordycipitaceae</taxon>
        <taxon>Lecanicillium</taxon>
    </lineage>
</organism>
<sequence>MTGRNRRASTSSVDTIDFEDIKWCQEASILRSVAKEAPSDNWPIFQLRDAIVLNRDGTTIESALNIVPNGPFTVRGNLHLSKDEKRFALSKPGRAPIPIEIRHCLLYSVGETEDGSPQIWVSGRAGWFELSPCPAYQSTYDSMCQATTLYYGLMDIIQDTKPKRGKKGKSPSQKEILAAMFHKYAAFVGDGSTYDDVVARCNKHAVFLISQFMQDDSVTDWPSTDLYKWMLSQNAALFEKVDKAKKNPRQRTRSPSYVEPPLRLSTRVSRKSASIEEVDETTFNRRSNRSNSATAQQTTIAMHPKQSAKAPEHQTPTHVATDADSPFQTVLAAMESAFDSIAPSKNGVTVSGLLNRLYFQYRFPTFSAGHKRPVEEVIHYNAAELLKAIDPEKYKNGEVYDWLKRLSKEPFAPIALIKPGILPYRVVLRERRPFHGRKHETKQDAPENILRTPSPVSPRVGKRPGRPVGSKSSLRPIKSTKKRSRMIADDDDTDTESVAKKLNFLSDQDGDEAMADIDNQNSQDEAIFDETLQVNESSDLSSEDEVEDDEDRPVKLSILAEKLPDPMPTGYQGTWVCDQQDCDFIARGGQEDELDDLISAHLQEHEQLVDRMQLAVNESRGLLPINHLLEKLKQIGEDARGPTDSQGNVAPRPIKRNLFV</sequence>
<reference evidence="1" key="1">
    <citation type="submission" date="2022-07" db="EMBL/GenBank/DDBJ databases">
        <title>Genome Sequence of Lecanicillium saksenae.</title>
        <authorList>
            <person name="Buettner E."/>
        </authorList>
    </citation>
    <scope>NUCLEOTIDE SEQUENCE</scope>
    <source>
        <strain evidence="1">VT-O1</strain>
    </source>
</reference>
<name>A0ACC1R1P7_9HYPO</name>
<evidence type="ECO:0000313" key="1">
    <source>
        <dbReference type="EMBL" id="KAJ3495192.1"/>
    </source>
</evidence>
<evidence type="ECO:0000313" key="2">
    <source>
        <dbReference type="Proteomes" id="UP001148737"/>
    </source>
</evidence>
<dbReference type="EMBL" id="JANAKD010000304">
    <property type="protein sequence ID" value="KAJ3495192.1"/>
    <property type="molecule type" value="Genomic_DNA"/>
</dbReference>
<comment type="caution">
    <text evidence="1">The sequence shown here is derived from an EMBL/GenBank/DDBJ whole genome shotgun (WGS) entry which is preliminary data.</text>
</comment>
<proteinExistence type="predicted"/>
<keyword evidence="2" id="KW-1185">Reference proteome</keyword>
<protein>
    <submittedName>
        <fullName evidence="1">Uncharacterized protein</fullName>
    </submittedName>
</protein>
<accession>A0ACC1R1P7</accession>
<gene>
    <name evidence="1" type="ORF">NLG97_g3570</name>
</gene>
<dbReference type="Proteomes" id="UP001148737">
    <property type="component" value="Unassembled WGS sequence"/>
</dbReference>